<dbReference type="InterPro" id="IPR007867">
    <property type="entry name" value="GMC_OxRtase_C"/>
</dbReference>
<organism evidence="2">
    <name type="scientific">marine sediment metagenome</name>
    <dbReference type="NCBI Taxonomy" id="412755"/>
    <lineage>
        <taxon>unclassified sequences</taxon>
        <taxon>metagenomes</taxon>
        <taxon>ecological metagenomes</taxon>
    </lineage>
</organism>
<accession>X1FAE7</accession>
<dbReference type="EMBL" id="BARU01008545">
    <property type="protein sequence ID" value="GAH42616.1"/>
    <property type="molecule type" value="Genomic_DNA"/>
</dbReference>
<dbReference type="SUPFAM" id="SSF51905">
    <property type="entry name" value="FAD/NAD(P)-binding domain"/>
    <property type="match status" value="1"/>
</dbReference>
<dbReference type="Pfam" id="PF05199">
    <property type="entry name" value="GMC_oxred_C"/>
    <property type="match status" value="1"/>
</dbReference>
<name>X1FAE7_9ZZZZ</name>
<feature type="non-terminal residue" evidence="2">
    <location>
        <position position="1"/>
    </location>
</feature>
<gene>
    <name evidence="2" type="ORF">S03H2_16691</name>
</gene>
<reference evidence="2" key="1">
    <citation type="journal article" date="2014" name="Front. Microbiol.">
        <title>High frequency of phylogenetically diverse reductive dehalogenase-homologous genes in deep subseafloor sedimentary metagenomes.</title>
        <authorList>
            <person name="Kawai M."/>
            <person name="Futagami T."/>
            <person name="Toyoda A."/>
            <person name="Takaki Y."/>
            <person name="Nishi S."/>
            <person name="Hori S."/>
            <person name="Arai W."/>
            <person name="Tsubouchi T."/>
            <person name="Morono Y."/>
            <person name="Uchiyama I."/>
            <person name="Ito T."/>
            <person name="Fujiyama A."/>
            <person name="Inagaki F."/>
            <person name="Takami H."/>
        </authorList>
    </citation>
    <scope>NUCLEOTIDE SEQUENCE</scope>
    <source>
        <strain evidence="2">Expedition CK06-06</strain>
    </source>
</reference>
<evidence type="ECO:0000313" key="2">
    <source>
        <dbReference type="EMBL" id="GAH42616.1"/>
    </source>
</evidence>
<evidence type="ECO:0000259" key="1">
    <source>
        <dbReference type="Pfam" id="PF05199"/>
    </source>
</evidence>
<dbReference type="Gene3D" id="3.50.50.60">
    <property type="entry name" value="FAD/NAD(P)-binding domain"/>
    <property type="match status" value="1"/>
</dbReference>
<dbReference type="GO" id="GO:0016614">
    <property type="term" value="F:oxidoreductase activity, acting on CH-OH group of donors"/>
    <property type="evidence" value="ECO:0007669"/>
    <property type="project" value="InterPro"/>
</dbReference>
<comment type="caution">
    <text evidence="2">The sequence shown here is derived from an EMBL/GenBank/DDBJ whole genome shotgun (WGS) entry which is preliminary data.</text>
</comment>
<dbReference type="InterPro" id="IPR036188">
    <property type="entry name" value="FAD/NAD-bd_sf"/>
</dbReference>
<protein>
    <recommendedName>
        <fullName evidence="1">Glucose-methanol-choline oxidoreductase C-terminal domain-containing protein</fullName>
    </recommendedName>
</protein>
<dbReference type="AlphaFoldDB" id="X1FAE7"/>
<proteinExistence type="predicted"/>
<sequence length="196" mass="22064">SFFMDPMIFTYGIAKEKGNRTINDIPMSVGTYHFHEEGFLQSPVVDPWGLFMLTFALQRTPWNIFRIRHYPRLMGIMTKIQDEKAGHLTQGRFSVSISKPLTSQDQKRLNYGQNIAKEVLIEAGAKKSNIFSTPTRGAHPGGTNSIGEVVNSDLQTDIKNLFVCDASILPYSLGTPLVLTLMAFGLRLSNYIEKKY</sequence>
<feature type="domain" description="Glucose-methanol-choline oxidoreductase C-terminal" evidence="1">
    <location>
        <begin position="46"/>
        <end position="185"/>
    </location>
</feature>